<comment type="caution">
    <text evidence="6">The sequence shown here is derived from an EMBL/GenBank/DDBJ whole genome shotgun (WGS) entry which is preliminary data.</text>
</comment>
<dbReference type="Pfam" id="PF13589">
    <property type="entry name" value="HATPase_c_3"/>
    <property type="match status" value="1"/>
</dbReference>
<evidence type="ECO:0000313" key="6">
    <source>
        <dbReference type="EMBL" id="GIJ47189.1"/>
    </source>
</evidence>
<keyword evidence="3 5" id="KW-0067">ATP-binding</keyword>
<feature type="binding site" evidence="5">
    <location>
        <position position="84"/>
    </location>
    <ligand>
        <name>ATP</name>
        <dbReference type="ChEBI" id="CHEBI:30616"/>
    </ligand>
</feature>
<dbReference type="NCBIfam" id="NF010683">
    <property type="entry name" value="PRK14083.1"/>
    <property type="match status" value="1"/>
</dbReference>
<evidence type="ECO:0000256" key="3">
    <source>
        <dbReference type="ARBA" id="ARBA00022840"/>
    </source>
</evidence>
<dbReference type="PANTHER" id="PTHR11528">
    <property type="entry name" value="HEAT SHOCK PROTEIN 90 FAMILY MEMBER"/>
    <property type="match status" value="1"/>
</dbReference>
<accession>A0A8J3YKN2</accession>
<protein>
    <submittedName>
        <fullName evidence="6">Molecular chaperone HtpG</fullName>
    </submittedName>
</protein>
<dbReference type="SUPFAM" id="SSF54211">
    <property type="entry name" value="Ribosomal protein S5 domain 2-like"/>
    <property type="match status" value="1"/>
</dbReference>
<name>A0A8J3YKN2_9ACTN</name>
<dbReference type="EMBL" id="BOPF01000014">
    <property type="protein sequence ID" value="GIJ47189.1"/>
    <property type="molecule type" value="Genomic_DNA"/>
</dbReference>
<dbReference type="SUPFAM" id="SSF55874">
    <property type="entry name" value="ATPase domain of HSP90 chaperone/DNA topoisomerase II/histidine kinase"/>
    <property type="match status" value="1"/>
</dbReference>
<keyword evidence="4" id="KW-0143">Chaperone</keyword>
<evidence type="ECO:0000256" key="5">
    <source>
        <dbReference type="PIRSR" id="PIRSR002583-1"/>
    </source>
</evidence>
<proteinExistence type="inferred from homology"/>
<dbReference type="InterPro" id="IPR020575">
    <property type="entry name" value="Hsp90_N"/>
</dbReference>
<organism evidence="6 7">
    <name type="scientific">Virgisporangium aliadipatigenens</name>
    <dbReference type="NCBI Taxonomy" id="741659"/>
    <lineage>
        <taxon>Bacteria</taxon>
        <taxon>Bacillati</taxon>
        <taxon>Actinomycetota</taxon>
        <taxon>Actinomycetes</taxon>
        <taxon>Micromonosporales</taxon>
        <taxon>Micromonosporaceae</taxon>
        <taxon>Virgisporangium</taxon>
    </lineage>
</organism>
<reference evidence="6" key="1">
    <citation type="submission" date="2021-01" db="EMBL/GenBank/DDBJ databases">
        <title>Whole genome shotgun sequence of Virgisporangium aliadipatigenens NBRC 105644.</title>
        <authorList>
            <person name="Komaki H."/>
            <person name="Tamura T."/>
        </authorList>
    </citation>
    <scope>NUCLEOTIDE SEQUENCE</scope>
    <source>
        <strain evidence="6">NBRC 105644</strain>
    </source>
</reference>
<dbReference type="GO" id="GO:0140662">
    <property type="term" value="F:ATP-dependent protein folding chaperone"/>
    <property type="evidence" value="ECO:0007669"/>
    <property type="project" value="InterPro"/>
</dbReference>
<dbReference type="Gene3D" id="3.30.230.80">
    <property type="match status" value="1"/>
</dbReference>
<dbReference type="GO" id="GO:0005524">
    <property type="term" value="F:ATP binding"/>
    <property type="evidence" value="ECO:0007669"/>
    <property type="project" value="UniProtKB-KW"/>
</dbReference>
<sequence>MTKDSTVPHDRDVTPDPSRTFQVDLRGLVDLLSRHLYASPRVYVRELLQNAADAITARREIDPGAPARVLIDPDPDTGGLKVHDTGIGLTEKQVHELLATIGRSSKRDELGFARHEFLGQFGIGLLSCFLVADEIRVETRHADEPTVLWTGYSDGRYSVSLADYARAESGTTVTLVPRRDAEAWLTPAKVAELARFYGSLLPIEVRVGPTRVTDDAPPWQQADRREALIAYCRETFDFTPFDVVELDVPAAGIRGAAFILPQPANPAARAGHRVYLKRMLLSEGVEKLLPEWAFFARCVVDTAELHPTASREALYEDTQLDEARSALGAQLRAWLVRLASVDPSRLAEFLGIHHLGVKALALHDDEMLRLVEQWWPMETNTGRMTLAEFRERHGLLRYAATLDEFRQLSAVAAAQGVPVINGGYTFDAEIIQRIPTLDRMAIIEQLVPTDLATRFDAVDPHIELSLRDFLSAAQRAVDPQGCQVVLRAFDPPTLPAMYLIDRDIAFADNLRETREKADDLWAGVLDALAATVTDDRPQLVLNHRNPLVRRMTTVSDPHLVALAVQALYGQALLLGHHPLRPADSALLNGSFLGLLERAVPDGKDDPK</sequence>
<dbReference type="Gene3D" id="3.30.565.10">
    <property type="entry name" value="Histidine kinase-like ATPase, C-terminal domain"/>
    <property type="match status" value="1"/>
</dbReference>
<dbReference type="GO" id="GO:0051082">
    <property type="term" value="F:unfolded protein binding"/>
    <property type="evidence" value="ECO:0007669"/>
    <property type="project" value="InterPro"/>
</dbReference>
<dbReference type="GO" id="GO:0016887">
    <property type="term" value="F:ATP hydrolysis activity"/>
    <property type="evidence" value="ECO:0007669"/>
    <property type="project" value="InterPro"/>
</dbReference>
<evidence type="ECO:0000256" key="4">
    <source>
        <dbReference type="ARBA" id="ARBA00023186"/>
    </source>
</evidence>
<dbReference type="PIRSF" id="PIRSF002583">
    <property type="entry name" value="Hsp90"/>
    <property type="match status" value="1"/>
</dbReference>
<keyword evidence="7" id="KW-1185">Reference proteome</keyword>
<dbReference type="Proteomes" id="UP000619260">
    <property type="component" value="Unassembled WGS sequence"/>
</dbReference>
<evidence type="ECO:0000313" key="7">
    <source>
        <dbReference type="Proteomes" id="UP000619260"/>
    </source>
</evidence>
<feature type="binding site" evidence="5">
    <location>
        <position position="50"/>
    </location>
    <ligand>
        <name>ATP</name>
        <dbReference type="ChEBI" id="CHEBI:30616"/>
    </ligand>
</feature>
<dbReference type="InterPro" id="IPR001404">
    <property type="entry name" value="Hsp90_fam"/>
</dbReference>
<feature type="binding site" evidence="5">
    <location>
        <position position="46"/>
    </location>
    <ligand>
        <name>ATP</name>
        <dbReference type="ChEBI" id="CHEBI:30616"/>
    </ligand>
</feature>
<gene>
    <name evidence="6" type="ORF">Val02_40750</name>
</gene>
<keyword evidence="2 5" id="KW-0547">Nucleotide-binding</keyword>
<feature type="binding site" evidence="5">
    <location>
        <position position="171"/>
    </location>
    <ligand>
        <name>ATP</name>
        <dbReference type="ChEBI" id="CHEBI:30616"/>
    </ligand>
</feature>
<comment type="similarity">
    <text evidence="1">Belongs to the heat shock protein 90 family.</text>
</comment>
<dbReference type="InterPro" id="IPR020568">
    <property type="entry name" value="Ribosomal_Su5_D2-typ_SF"/>
</dbReference>
<evidence type="ECO:0000256" key="2">
    <source>
        <dbReference type="ARBA" id="ARBA00022741"/>
    </source>
</evidence>
<dbReference type="AlphaFoldDB" id="A0A8J3YKN2"/>
<dbReference type="InterPro" id="IPR036890">
    <property type="entry name" value="HATPase_C_sf"/>
</dbReference>
<evidence type="ECO:0000256" key="1">
    <source>
        <dbReference type="ARBA" id="ARBA00008239"/>
    </source>
</evidence>
<dbReference type="PRINTS" id="PR00775">
    <property type="entry name" value="HEATSHOCK90"/>
</dbReference>
<dbReference type="RefSeq" id="WP_203900710.1">
    <property type="nucleotide sequence ID" value="NZ_BOPF01000014.1"/>
</dbReference>